<proteinExistence type="predicted"/>
<evidence type="ECO:0000259" key="16">
    <source>
        <dbReference type="PROSITE" id="PS50011"/>
    </source>
</evidence>
<evidence type="ECO:0000256" key="9">
    <source>
        <dbReference type="ARBA" id="ARBA00022840"/>
    </source>
</evidence>
<keyword evidence="13" id="KW-0325">Glycoprotein</keyword>
<evidence type="ECO:0000313" key="17">
    <source>
        <dbReference type="EMBL" id="KAK3188258.1"/>
    </source>
</evidence>
<evidence type="ECO:0000256" key="2">
    <source>
        <dbReference type="ARBA" id="ARBA00022527"/>
    </source>
</evidence>
<dbReference type="GO" id="GO:0005524">
    <property type="term" value="F:ATP binding"/>
    <property type="evidence" value="ECO:0007669"/>
    <property type="project" value="UniProtKB-UniRule"/>
</dbReference>
<evidence type="ECO:0000256" key="5">
    <source>
        <dbReference type="ARBA" id="ARBA00022729"/>
    </source>
</evidence>
<dbReference type="Proteomes" id="UP001281410">
    <property type="component" value="Unassembled WGS sequence"/>
</dbReference>
<dbReference type="AlphaFoldDB" id="A0AAE0DTN2"/>
<comment type="subcellular location">
    <subcellularLocation>
        <location evidence="1">Membrane</location>
        <topology evidence="1">Single-pass membrane protein</topology>
    </subcellularLocation>
</comment>
<evidence type="ECO:0000256" key="8">
    <source>
        <dbReference type="ARBA" id="ARBA00022777"/>
    </source>
</evidence>
<dbReference type="GO" id="GO:0005886">
    <property type="term" value="C:plasma membrane"/>
    <property type="evidence" value="ECO:0007669"/>
    <property type="project" value="TreeGrafter"/>
</dbReference>
<dbReference type="GO" id="GO:0004674">
    <property type="term" value="F:protein serine/threonine kinase activity"/>
    <property type="evidence" value="ECO:0007669"/>
    <property type="project" value="UniProtKB-KW"/>
</dbReference>
<dbReference type="SUPFAM" id="SSF56112">
    <property type="entry name" value="Protein kinase-like (PK-like)"/>
    <property type="match status" value="1"/>
</dbReference>
<evidence type="ECO:0000256" key="14">
    <source>
        <dbReference type="PROSITE-ProRule" id="PRU10141"/>
    </source>
</evidence>
<organism evidence="17 18">
    <name type="scientific">Dipteronia sinensis</name>
    <dbReference type="NCBI Taxonomy" id="43782"/>
    <lineage>
        <taxon>Eukaryota</taxon>
        <taxon>Viridiplantae</taxon>
        <taxon>Streptophyta</taxon>
        <taxon>Embryophyta</taxon>
        <taxon>Tracheophyta</taxon>
        <taxon>Spermatophyta</taxon>
        <taxon>Magnoliopsida</taxon>
        <taxon>eudicotyledons</taxon>
        <taxon>Gunneridae</taxon>
        <taxon>Pentapetalae</taxon>
        <taxon>rosids</taxon>
        <taxon>malvids</taxon>
        <taxon>Sapindales</taxon>
        <taxon>Sapindaceae</taxon>
        <taxon>Hippocastanoideae</taxon>
        <taxon>Acereae</taxon>
        <taxon>Dipteronia</taxon>
    </lineage>
</organism>
<dbReference type="EMBL" id="JANJYJ010000009">
    <property type="protein sequence ID" value="KAK3188258.1"/>
    <property type="molecule type" value="Genomic_DNA"/>
</dbReference>
<dbReference type="PROSITE" id="PS00107">
    <property type="entry name" value="PROTEIN_KINASE_ATP"/>
    <property type="match status" value="1"/>
</dbReference>
<evidence type="ECO:0000256" key="6">
    <source>
        <dbReference type="ARBA" id="ARBA00022737"/>
    </source>
</evidence>
<keyword evidence="11 15" id="KW-0472">Membrane</keyword>
<dbReference type="Gene3D" id="3.30.200.20">
    <property type="entry name" value="Phosphorylase Kinase, domain 1"/>
    <property type="match status" value="1"/>
</dbReference>
<keyword evidence="18" id="KW-1185">Reference proteome</keyword>
<name>A0AAE0DTN2_9ROSI</name>
<keyword evidence="3" id="KW-0808">Transferase</keyword>
<dbReference type="InterPro" id="IPR001245">
    <property type="entry name" value="Ser-Thr/Tyr_kinase_cat_dom"/>
</dbReference>
<evidence type="ECO:0000256" key="12">
    <source>
        <dbReference type="ARBA" id="ARBA00023170"/>
    </source>
</evidence>
<keyword evidence="4 15" id="KW-0812">Transmembrane</keyword>
<accession>A0AAE0DTN2</accession>
<dbReference type="Pfam" id="PF07714">
    <property type="entry name" value="PK_Tyr_Ser-Thr"/>
    <property type="match status" value="1"/>
</dbReference>
<dbReference type="PANTHER" id="PTHR27002">
    <property type="entry name" value="RECEPTOR-LIKE SERINE/THREONINE-PROTEIN KINASE SD1-8"/>
    <property type="match status" value="1"/>
</dbReference>
<reference evidence="17" key="1">
    <citation type="journal article" date="2023" name="Plant J.">
        <title>Genome sequences and population genomics provide insights into the demographic history, inbreeding, and mutation load of two 'living fossil' tree species of Dipteronia.</title>
        <authorList>
            <person name="Feng Y."/>
            <person name="Comes H.P."/>
            <person name="Chen J."/>
            <person name="Zhu S."/>
            <person name="Lu R."/>
            <person name="Zhang X."/>
            <person name="Li P."/>
            <person name="Qiu J."/>
            <person name="Olsen K.M."/>
            <person name="Qiu Y."/>
        </authorList>
    </citation>
    <scope>NUCLEOTIDE SEQUENCE</scope>
    <source>
        <strain evidence="17">NBL</strain>
    </source>
</reference>
<keyword evidence="10 15" id="KW-1133">Transmembrane helix</keyword>
<keyword evidence="9 14" id="KW-0067">ATP-binding</keyword>
<evidence type="ECO:0000256" key="10">
    <source>
        <dbReference type="ARBA" id="ARBA00022989"/>
    </source>
</evidence>
<dbReference type="InterPro" id="IPR011009">
    <property type="entry name" value="Kinase-like_dom_sf"/>
</dbReference>
<evidence type="ECO:0000256" key="4">
    <source>
        <dbReference type="ARBA" id="ARBA00022692"/>
    </source>
</evidence>
<gene>
    <name evidence="17" type="ORF">Dsin_027819</name>
</gene>
<keyword evidence="7 14" id="KW-0547">Nucleotide-binding</keyword>
<keyword evidence="2" id="KW-0723">Serine/threonine-protein kinase</keyword>
<keyword evidence="6" id="KW-0677">Repeat</keyword>
<evidence type="ECO:0000256" key="11">
    <source>
        <dbReference type="ARBA" id="ARBA00023136"/>
    </source>
</evidence>
<dbReference type="PROSITE" id="PS50011">
    <property type="entry name" value="PROTEIN_KINASE_DOM"/>
    <property type="match status" value="1"/>
</dbReference>
<dbReference type="InterPro" id="IPR000719">
    <property type="entry name" value="Prot_kinase_dom"/>
</dbReference>
<keyword evidence="12" id="KW-0675">Receptor</keyword>
<dbReference type="PANTHER" id="PTHR27002:SF1050">
    <property type="entry name" value="CYSTEINE-RICH RECEPTOR-LIKE PROTEIN KINASE 5"/>
    <property type="match status" value="1"/>
</dbReference>
<evidence type="ECO:0000256" key="15">
    <source>
        <dbReference type="SAM" id="Phobius"/>
    </source>
</evidence>
<evidence type="ECO:0000313" key="18">
    <source>
        <dbReference type="Proteomes" id="UP001281410"/>
    </source>
</evidence>
<feature type="transmembrane region" description="Helical" evidence="15">
    <location>
        <begin position="62"/>
        <end position="84"/>
    </location>
</feature>
<keyword evidence="8" id="KW-0418">Kinase</keyword>
<keyword evidence="5" id="KW-0732">Signal</keyword>
<comment type="caution">
    <text evidence="17">The sequence shown here is derived from an EMBL/GenBank/DDBJ whole genome shotgun (WGS) entry which is preliminary data.</text>
</comment>
<protein>
    <recommendedName>
        <fullName evidence="16">Protein kinase domain-containing protein</fullName>
    </recommendedName>
</protein>
<feature type="domain" description="Protein kinase" evidence="16">
    <location>
        <begin position="126"/>
        <end position="227"/>
    </location>
</feature>
<sequence>MSSTSYFRFADGKDRGKDIVSKLYLPVRIVPFLQRKLDAVTTPTSPSPVTRPKGKSGISSSIIIAIIAPITAAAVLFVAGYCFLIRRARRKKYNSVPDEIAAGNDITTIESLQYDFGTIQAATNGFSTDNKLGEGGFGEVYKGVLSSAQEIAVKRLSSSSGQGSEEFKNEVVLVAKLQHRNLVKLLGFCLEGEERYSSTNLCPTKALPTSYLTQKSKDNWIGLEDTR</sequence>
<evidence type="ECO:0000256" key="3">
    <source>
        <dbReference type="ARBA" id="ARBA00022679"/>
    </source>
</evidence>
<dbReference type="FunFam" id="3.30.200.20:FF:000727">
    <property type="entry name" value="Cysteine-rich RLK (RECEPTOR-like protein kinase) 23"/>
    <property type="match status" value="1"/>
</dbReference>
<evidence type="ECO:0000256" key="13">
    <source>
        <dbReference type="ARBA" id="ARBA00023180"/>
    </source>
</evidence>
<evidence type="ECO:0000256" key="1">
    <source>
        <dbReference type="ARBA" id="ARBA00004167"/>
    </source>
</evidence>
<dbReference type="GO" id="GO:0042742">
    <property type="term" value="P:defense response to bacterium"/>
    <property type="evidence" value="ECO:0007669"/>
    <property type="project" value="TreeGrafter"/>
</dbReference>
<dbReference type="InterPro" id="IPR017441">
    <property type="entry name" value="Protein_kinase_ATP_BS"/>
</dbReference>
<evidence type="ECO:0000256" key="7">
    <source>
        <dbReference type="ARBA" id="ARBA00022741"/>
    </source>
</evidence>
<feature type="binding site" evidence="14">
    <location>
        <position position="154"/>
    </location>
    <ligand>
        <name>ATP</name>
        <dbReference type="ChEBI" id="CHEBI:30616"/>
    </ligand>
</feature>